<dbReference type="Proteomes" id="UP000007752">
    <property type="component" value="Chromosome 4"/>
</dbReference>
<feature type="signal peptide" evidence="1">
    <location>
        <begin position="1"/>
        <end position="22"/>
    </location>
</feature>
<evidence type="ECO:0000256" key="1">
    <source>
        <dbReference type="SAM" id="SignalP"/>
    </source>
</evidence>
<proteinExistence type="predicted"/>
<dbReference type="HOGENOM" id="CLU_137621_0_0_1"/>
<accession>A0A8J8XBS8</accession>
<protein>
    <submittedName>
        <fullName evidence="2">Uncharacterized protein</fullName>
    </submittedName>
</protein>
<dbReference type="PANTHER" id="PTHR34998:SF9">
    <property type="entry name" value="OS04G0357400 PROTEIN"/>
    <property type="match status" value="1"/>
</dbReference>
<reference evidence="2" key="1">
    <citation type="journal article" date="2005" name="PLoS Biol.">
        <title>The genomes of Oryza sativa: a history of duplications.</title>
        <authorList>
            <person name="Yu J."/>
            <person name="Wang J."/>
            <person name="Lin W."/>
            <person name="Li S."/>
            <person name="Li H."/>
            <person name="Zhou J."/>
            <person name="Ni P."/>
            <person name="Dong W."/>
            <person name="Hu S."/>
            <person name="Zeng C."/>
            <person name="Zhang J."/>
            <person name="Zhang Y."/>
            <person name="Li R."/>
            <person name="Xu Z."/>
            <person name="Li S."/>
            <person name="Li X."/>
            <person name="Zheng H."/>
            <person name="Cong L."/>
            <person name="Lin L."/>
            <person name="Yin J."/>
            <person name="Geng J."/>
            <person name="Li G."/>
            <person name="Shi J."/>
            <person name="Liu J."/>
            <person name="Lv H."/>
            <person name="Li J."/>
            <person name="Wang J."/>
            <person name="Deng Y."/>
            <person name="Ran L."/>
            <person name="Shi X."/>
            <person name="Wang X."/>
            <person name="Wu Q."/>
            <person name="Li C."/>
            <person name="Ren X."/>
            <person name="Wang J."/>
            <person name="Wang X."/>
            <person name="Li D."/>
            <person name="Liu D."/>
            <person name="Zhang X."/>
            <person name="Ji Z."/>
            <person name="Zhao W."/>
            <person name="Sun Y."/>
            <person name="Zhang Z."/>
            <person name="Bao J."/>
            <person name="Han Y."/>
            <person name="Dong L."/>
            <person name="Ji J."/>
            <person name="Chen P."/>
            <person name="Wu S."/>
            <person name="Liu J."/>
            <person name="Xiao Y."/>
            <person name="Bu D."/>
            <person name="Tan J."/>
            <person name="Yang L."/>
            <person name="Ye C."/>
            <person name="Zhang J."/>
            <person name="Xu J."/>
            <person name="Zhou Y."/>
            <person name="Yu Y."/>
            <person name="Zhang B."/>
            <person name="Zhuang S."/>
            <person name="Wei H."/>
            <person name="Liu B."/>
            <person name="Lei M."/>
            <person name="Yu H."/>
            <person name="Li Y."/>
            <person name="Xu H."/>
            <person name="Wei S."/>
            <person name="He X."/>
            <person name="Fang L."/>
            <person name="Zhang Z."/>
            <person name="Zhang Y."/>
            <person name="Huang X."/>
            <person name="Su Z."/>
            <person name="Tong W."/>
            <person name="Li J."/>
            <person name="Tong Z."/>
            <person name="Li S."/>
            <person name="Ye J."/>
            <person name="Wang L."/>
            <person name="Fang L."/>
            <person name="Lei T."/>
            <person name="Chen C."/>
            <person name="Chen H."/>
            <person name="Xu Z."/>
            <person name="Li H."/>
            <person name="Huang H."/>
            <person name="Zhang F."/>
            <person name="Xu H."/>
            <person name="Li N."/>
            <person name="Zhao C."/>
            <person name="Li S."/>
            <person name="Dong L."/>
            <person name="Huang Y."/>
            <person name="Li L."/>
            <person name="Xi Y."/>
            <person name="Qi Q."/>
            <person name="Li W."/>
            <person name="Zhang B."/>
            <person name="Hu W."/>
            <person name="Zhang Y."/>
            <person name="Tian X."/>
            <person name="Jiao Y."/>
            <person name="Liang X."/>
            <person name="Jin J."/>
            <person name="Gao L."/>
            <person name="Zheng W."/>
            <person name="Hao B."/>
            <person name="Liu S."/>
            <person name="Wang W."/>
            <person name="Yuan L."/>
            <person name="Cao M."/>
            <person name="McDermott J."/>
            <person name="Samudrala R."/>
            <person name="Wang J."/>
            <person name="Wong G.K."/>
            <person name="Yang H."/>
        </authorList>
    </citation>
    <scope>NUCLEOTIDE SEQUENCE [LARGE SCALE GENOMIC DNA]</scope>
</reference>
<dbReference type="EMBL" id="CM000141">
    <property type="protein sequence ID" value="EAZ30358.1"/>
    <property type="molecule type" value="Genomic_DNA"/>
</dbReference>
<dbReference type="Gramene" id="Os04t0357500-00">
    <property type="protein sequence ID" value="Os04t0357500-00"/>
    <property type="gene ID" value="Os04g0357500"/>
</dbReference>
<feature type="chain" id="PRO_5035205114" evidence="1">
    <location>
        <begin position="23"/>
        <end position="117"/>
    </location>
</feature>
<dbReference type="PANTHER" id="PTHR34998">
    <property type="entry name" value="OS04G0357400 PROTEIN-RELATED"/>
    <property type="match status" value="1"/>
</dbReference>
<sequence length="117" mass="11690">MGRGSNAVVTLLLLGVALLSLAATPAAGDGKVGHHHGIDEAVRQLMVATRLEDVVAAELGMDDLHQRVLGGGGSNSDGLVPNKAACPAPSCPAPGQPYTGRGCIFARGCQGNAPPSL</sequence>
<dbReference type="OMA" id="IGRGCGN"/>
<organism evidence="2">
    <name type="scientific">Oryza sativa subsp. japonica</name>
    <name type="common">Rice</name>
    <dbReference type="NCBI Taxonomy" id="39947"/>
    <lineage>
        <taxon>Eukaryota</taxon>
        <taxon>Viridiplantae</taxon>
        <taxon>Streptophyta</taxon>
        <taxon>Embryophyta</taxon>
        <taxon>Tracheophyta</taxon>
        <taxon>Spermatophyta</taxon>
        <taxon>Magnoliopsida</taxon>
        <taxon>Liliopsida</taxon>
        <taxon>Poales</taxon>
        <taxon>Poaceae</taxon>
        <taxon>BOP clade</taxon>
        <taxon>Oryzoideae</taxon>
        <taxon>Oryzeae</taxon>
        <taxon>Oryzinae</taxon>
        <taxon>Oryza</taxon>
        <taxon>Oryza sativa</taxon>
    </lineage>
</organism>
<name>A0A8J8XBS8_ORYSJ</name>
<dbReference type="AlphaFoldDB" id="A0A8J8XBS8"/>
<reference evidence="2" key="2">
    <citation type="submission" date="2008-12" db="EMBL/GenBank/DDBJ databases">
        <title>Improved gene annotation of the rice (Oryza sativa) genomes.</title>
        <authorList>
            <person name="Wang J."/>
            <person name="Li R."/>
            <person name="Fan W."/>
            <person name="Huang Q."/>
            <person name="Zhang J."/>
            <person name="Zhou Y."/>
            <person name="Hu Y."/>
            <person name="Zi S."/>
            <person name="Li J."/>
            <person name="Ni P."/>
            <person name="Zheng H."/>
            <person name="Zhang Y."/>
            <person name="Zhao M."/>
            <person name="Hao Q."/>
            <person name="McDermott J."/>
            <person name="Samudrala R."/>
            <person name="Kristiansen K."/>
            <person name="Wong G.K.-S."/>
        </authorList>
    </citation>
    <scope>NUCLEOTIDE SEQUENCE</scope>
</reference>
<evidence type="ECO:0000313" key="2">
    <source>
        <dbReference type="EMBL" id="EAZ30358.1"/>
    </source>
</evidence>
<gene>
    <name evidence="2" type="ORF">OsJ_14409</name>
</gene>
<keyword evidence="1" id="KW-0732">Signal</keyword>